<gene>
    <name evidence="1" type="ORF">HPB50_011207</name>
</gene>
<dbReference type="Proteomes" id="UP000821845">
    <property type="component" value="Chromosome 2"/>
</dbReference>
<protein>
    <submittedName>
        <fullName evidence="1">Uncharacterized protein</fullName>
    </submittedName>
</protein>
<name>A0ACB7STU3_HYAAI</name>
<keyword evidence="2" id="KW-1185">Reference proteome</keyword>
<proteinExistence type="predicted"/>
<sequence length="428" mass="48421">MSNVRVRFAPSPTGEMHLGSLRTALYNYLFARKHGGKFILRIEDTDQSRVVAGAAERIVDTLRWAGLCPDEGPGLGGSLGPYVQSERLKFYQEHAHRLLETGHAYRCYCSEARLEILRKNAIRNQEMPRYDNRCRSLGKDPRGQQPYVIRLKLTDGNLTFQDGVHGPVTLNLAQTEGDPVILKSDGFPTYHLACVVDDWLMKVTDVLRGVEWQVSTPKHLMLYSALGWDPPRFWHLPLLLNKDGTKLSKRRDDIRVEKLREQGFSPEAVLNLLVLAGGGFGKQYKDQFLHLPEMVEKFSPDDLKAGSCRLDTERLQSLNRLHLHSCLGSEDVRAVHHVCSQLENLDNSQYNRDFLNQFLKSVAPEIGVKYSDFMRYLRLLLSGLKQGPGVAEMMMLLGKERTLRRLRQVPGNALHSDSGASFGVVKNA</sequence>
<comment type="caution">
    <text evidence="1">The sequence shown here is derived from an EMBL/GenBank/DDBJ whole genome shotgun (WGS) entry which is preliminary data.</text>
</comment>
<accession>A0ACB7STU3</accession>
<evidence type="ECO:0000313" key="2">
    <source>
        <dbReference type="Proteomes" id="UP000821845"/>
    </source>
</evidence>
<evidence type="ECO:0000313" key="1">
    <source>
        <dbReference type="EMBL" id="KAH6938627.1"/>
    </source>
</evidence>
<dbReference type="EMBL" id="CM023482">
    <property type="protein sequence ID" value="KAH6938627.1"/>
    <property type="molecule type" value="Genomic_DNA"/>
</dbReference>
<organism evidence="1 2">
    <name type="scientific">Hyalomma asiaticum</name>
    <name type="common">Tick</name>
    <dbReference type="NCBI Taxonomy" id="266040"/>
    <lineage>
        <taxon>Eukaryota</taxon>
        <taxon>Metazoa</taxon>
        <taxon>Ecdysozoa</taxon>
        <taxon>Arthropoda</taxon>
        <taxon>Chelicerata</taxon>
        <taxon>Arachnida</taxon>
        <taxon>Acari</taxon>
        <taxon>Parasitiformes</taxon>
        <taxon>Ixodida</taxon>
        <taxon>Ixodoidea</taxon>
        <taxon>Ixodidae</taxon>
        <taxon>Hyalomminae</taxon>
        <taxon>Hyalomma</taxon>
    </lineage>
</organism>
<reference evidence="1" key="1">
    <citation type="submission" date="2020-05" db="EMBL/GenBank/DDBJ databases">
        <title>Large-scale comparative analyses of tick genomes elucidate their genetic diversity and vector capacities.</title>
        <authorList>
            <person name="Jia N."/>
            <person name="Wang J."/>
            <person name="Shi W."/>
            <person name="Du L."/>
            <person name="Sun Y."/>
            <person name="Zhan W."/>
            <person name="Jiang J."/>
            <person name="Wang Q."/>
            <person name="Zhang B."/>
            <person name="Ji P."/>
            <person name="Sakyi L.B."/>
            <person name="Cui X."/>
            <person name="Yuan T."/>
            <person name="Jiang B."/>
            <person name="Yang W."/>
            <person name="Lam T.T.-Y."/>
            <person name="Chang Q."/>
            <person name="Ding S."/>
            <person name="Wang X."/>
            <person name="Zhu J."/>
            <person name="Ruan X."/>
            <person name="Zhao L."/>
            <person name="Wei J."/>
            <person name="Que T."/>
            <person name="Du C."/>
            <person name="Cheng J."/>
            <person name="Dai P."/>
            <person name="Han X."/>
            <person name="Huang E."/>
            <person name="Gao Y."/>
            <person name="Liu J."/>
            <person name="Shao H."/>
            <person name="Ye R."/>
            <person name="Li L."/>
            <person name="Wei W."/>
            <person name="Wang X."/>
            <person name="Wang C."/>
            <person name="Yang T."/>
            <person name="Huo Q."/>
            <person name="Li W."/>
            <person name="Guo W."/>
            <person name="Chen H."/>
            <person name="Zhou L."/>
            <person name="Ni X."/>
            <person name="Tian J."/>
            <person name="Zhou Y."/>
            <person name="Sheng Y."/>
            <person name="Liu T."/>
            <person name="Pan Y."/>
            <person name="Xia L."/>
            <person name="Li J."/>
            <person name="Zhao F."/>
            <person name="Cao W."/>
        </authorList>
    </citation>
    <scope>NUCLEOTIDE SEQUENCE</scope>
    <source>
        <strain evidence="1">Hyas-2018</strain>
    </source>
</reference>